<dbReference type="RefSeq" id="XP_011129206.1">
    <property type="nucleotide sequence ID" value="XM_011130904.1"/>
</dbReference>
<dbReference type="Proteomes" id="UP000019763">
    <property type="component" value="Unassembled WGS sequence"/>
</dbReference>
<gene>
    <name evidence="2" type="ORF">GNI_032980</name>
</gene>
<dbReference type="GeneID" id="22911326"/>
<name>A0A023BB34_GRENI</name>
<proteinExistence type="predicted"/>
<feature type="compositionally biased region" description="Polar residues" evidence="1">
    <location>
        <begin position="46"/>
        <end position="68"/>
    </location>
</feature>
<dbReference type="EMBL" id="AFNH02000252">
    <property type="protein sequence ID" value="EZG78722.1"/>
    <property type="molecule type" value="Genomic_DNA"/>
</dbReference>
<organism evidence="2 3">
    <name type="scientific">Gregarina niphandrodes</name>
    <name type="common">Septate eugregarine</name>
    <dbReference type="NCBI Taxonomy" id="110365"/>
    <lineage>
        <taxon>Eukaryota</taxon>
        <taxon>Sar</taxon>
        <taxon>Alveolata</taxon>
        <taxon>Apicomplexa</taxon>
        <taxon>Conoidasida</taxon>
        <taxon>Gregarinasina</taxon>
        <taxon>Eugregarinorida</taxon>
        <taxon>Gregarinidae</taxon>
        <taxon>Gregarina</taxon>
    </lineage>
</organism>
<accession>A0A023BB34</accession>
<reference evidence="2" key="1">
    <citation type="submission" date="2013-12" db="EMBL/GenBank/DDBJ databases">
        <authorList>
            <person name="Omoto C.K."/>
            <person name="Sibley D."/>
            <person name="Venepally P."/>
            <person name="Hadjithomas M."/>
            <person name="Karamycheva S."/>
            <person name="Brunk B."/>
            <person name="Roos D."/>
            <person name="Caler E."/>
            <person name="Lorenzi H."/>
        </authorList>
    </citation>
    <scope>NUCLEOTIDE SEQUENCE</scope>
</reference>
<evidence type="ECO:0000313" key="2">
    <source>
        <dbReference type="EMBL" id="EZG78722.1"/>
    </source>
</evidence>
<dbReference type="VEuPathDB" id="CryptoDB:GNI_032980"/>
<evidence type="ECO:0000313" key="3">
    <source>
        <dbReference type="Proteomes" id="UP000019763"/>
    </source>
</evidence>
<protein>
    <submittedName>
        <fullName evidence="2">Uncharacterized protein</fullName>
    </submittedName>
</protein>
<evidence type="ECO:0000256" key="1">
    <source>
        <dbReference type="SAM" id="MobiDB-lite"/>
    </source>
</evidence>
<dbReference type="AlphaFoldDB" id="A0A023BB34"/>
<feature type="region of interest" description="Disordered" evidence="1">
    <location>
        <begin position="46"/>
        <end position="71"/>
    </location>
</feature>
<keyword evidence="3" id="KW-1185">Reference proteome</keyword>
<sequence length="380" mass="42262">MEYEHSSGVEAVAALLNQVVHQDSDSEDGTPTFPWPSWLVDAFKANENSPSSLDGSSEQPNGRLSPSSPAFILPSFKKTTTGYLRMFGVYGDSDEDETGPPLRKESRTEVIHQHVIGQEEDIDHHVIGHDDDDEKVDKLQGLKKNPSFGLSGLLKKIAVHVSNLYGGDEDPDMRTKTAIDEFFQEFRTILESTNYGEELEEYGWTALRIRVEVLERVMEEYKQLLIGKIKKMEQGRDTSVSLKDQEAAAFLYSRFTKMSESDKLYVPGRIIQIIPIEHFVGSDPLWSVGPTTQSKSPSSPTLSSYRTNTAVHPIANDCPPDASIKAQMWCLLSQPGATLPSQVFIDATGCRLDWFEPVFFPSSIEDHSPASYSKGLAPDA</sequence>
<comment type="caution">
    <text evidence="2">The sequence shown here is derived from an EMBL/GenBank/DDBJ whole genome shotgun (WGS) entry which is preliminary data.</text>
</comment>